<dbReference type="InterPro" id="IPR022059">
    <property type="entry name" value="DUF3615"/>
</dbReference>
<evidence type="ECO:0000313" key="3">
    <source>
        <dbReference type="EMBL" id="BAD10117.1"/>
    </source>
</evidence>
<evidence type="ECO:0000256" key="1">
    <source>
        <dbReference type="SAM" id="MobiDB-lite"/>
    </source>
</evidence>
<reference evidence="4" key="1">
    <citation type="journal article" date="2005" name="Nature">
        <title>The map-based sequence of the rice genome.</title>
        <authorList>
            <consortium name="International rice genome sequencing project (IRGSP)"/>
            <person name="Matsumoto T."/>
            <person name="Wu J."/>
            <person name="Kanamori H."/>
            <person name="Katayose Y."/>
            <person name="Fujisawa M."/>
            <person name="Namiki N."/>
            <person name="Mizuno H."/>
            <person name="Yamamoto K."/>
            <person name="Antonio B.A."/>
            <person name="Baba T."/>
            <person name="Sakata K."/>
            <person name="Nagamura Y."/>
            <person name="Aoki H."/>
            <person name="Arikawa K."/>
            <person name="Arita K."/>
            <person name="Bito T."/>
            <person name="Chiden Y."/>
            <person name="Fujitsuka N."/>
            <person name="Fukunaka R."/>
            <person name="Hamada M."/>
            <person name="Harada C."/>
            <person name="Hayashi A."/>
            <person name="Hijishita S."/>
            <person name="Honda M."/>
            <person name="Hosokawa S."/>
            <person name="Ichikawa Y."/>
            <person name="Idonuma A."/>
            <person name="Iijima M."/>
            <person name="Ikeda M."/>
            <person name="Ikeno M."/>
            <person name="Ito K."/>
            <person name="Ito S."/>
            <person name="Ito T."/>
            <person name="Ito Y."/>
            <person name="Ito Y."/>
            <person name="Iwabuchi A."/>
            <person name="Kamiya K."/>
            <person name="Karasawa W."/>
            <person name="Kurita K."/>
            <person name="Katagiri S."/>
            <person name="Kikuta A."/>
            <person name="Kobayashi H."/>
            <person name="Kobayashi N."/>
            <person name="Machita K."/>
            <person name="Maehara T."/>
            <person name="Masukawa M."/>
            <person name="Mizubayashi T."/>
            <person name="Mukai Y."/>
            <person name="Nagasaki H."/>
            <person name="Nagata Y."/>
            <person name="Naito S."/>
            <person name="Nakashima M."/>
            <person name="Nakama Y."/>
            <person name="Nakamichi Y."/>
            <person name="Nakamura M."/>
            <person name="Meguro A."/>
            <person name="Negishi M."/>
            <person name="Ohta I."/>
            <person name="Ohta T."/>
            <person name="Okamoto M."/>
            <person name="Ono N."/>
            <person name="Saji S."/>
            <person name="Sakaguchi M."/>
            <person name="Sakai K."/>
            <person name="Shibata M."/>
            <person name="Shimokawa T."/>
            <person name="Song J."/>
            <person name="Takazaki Y."/>
            <person name="Terasawa K."/>
            <person name="Tsugane M."/>
            <person name="Tsuji K."/>
            <person name="Ueda S."/>
            <person name="Waki K."/>
            <person name="Yamagata H."/>
            <person name="Yamamoto M."/>
            <person name="Yamamoto S."/>
            <person name="Yamane H."/>
            <person name="Yoshiki S."/>
            <person name="Yoshihara R."/>
            <person name="Yukawa K."/>
            <person name="Zhong H."/>
            <person name="Yano M."/>
            <person name="Yuan Q."/>
            <person name="Ouyang S."/>
            <person name="Liu J."/>
            <person name="Jones K.M."/>
            <person name="Gansberger K."/>
            <person name="Moffat K."/>
            <person name="Hill J."/>
            <person name="Bera J."/>
            <person name="Fadrosh D."/>
            <person name="Jin S."/>
            <person name="Johri S."/>
            <person name="Kim M."/>
            <person name="Overton L."/>
            <person name="Reardon M."/>
            <person name="Tsitrin T."/>
            <person name="Vuong H."/>
            <person name="Weaver B."/>
            <person name="Ciecko A."/>
            <person name="Tallon L."/>
            <person name="Jackson J."/>
            <person name="Pai G."/>
            <person name="Aken S.V."/>
            <person name="Utterback T."/>
            <person name="Reidmuller S."/>
            <person name="Feldblyum T."/>
            <person name="Hsiao J."/>
            <person name="Zismann V."/>
            <person name="Iobst S."/>
            <person name="de Vazeille A.R."/>
            <person name="Buell C.R."/>
            <person name="Ying K."/>
            <person name="Li Y."/>
            <person name="Lu T."/>
            <person name="Huang Y."/>
            <person name="Zhao Q."/>
            <person name="Feng Q."/>
            <person name="Zhang L."/>
            <person name="Zhu J."/>
            <person name="Weng Q."/>
            <person name="Mu J."/>
            <person name="Lu Y."/>
            <person name="Fan D."/>
            <person name="Liu Y."/>
            <person name="Guan J."/>
            <person name="Zhang Y."/>
            <person name="Yu S."/>
            <person name="Liu X."/>
            <person name="Zhang Y."/>
            <person name="Hong G."/>
            <person name="Han B."/>
            <person name="Choisne N."/>
            <person name="Demange N."/>
            <person name="Orjeda G."/>
            <person name="Samain S."/>
            <person name="Cattolico L."/>
            <person name="Pelletier E."/>
            <person name="Couloux A."/>
            <person name="Segurens B."/>
            <person name="Wincker P."/>
            <person name="D'Hont A."/>
            <person name="Scarpelli C."/>
            <person name="Weissenbach J."/>
            <person name="Salanoubat M."/>
            <person name="Quetier F."/>
            <person name="Yu Y."/>
            <person name="Kim H.R."/>
            <person name="Rambo T."/>
            <person name="Currie J."/>
            <person name="Collura K."/>
            <person name="Luo M."/>
            <person name="Yang T."/>
            <person name="Ammiraju J.S.S."/>
            <person name="Engler F."/>
            <person name="Soderlund C."/>
            <person name="Wing R.A."/>
            <person name="Palmer L.E."/>
            <person name="de la Bastide M."/>
            <person name="Spiegel L."/>
            <person name="Nascimento L."/>
            <person name="Zutavern T."/>
            <person name="O'Shaughnessy A."/>
            <person name="Dike S."/>
            <person name="Dedhia N."/>
            <person name="Preston R."/>
            <person name="Balija V."/>
            <person name="McCombie W.R."/>
            <person name="Chow T."/>
            <person name="Chen H."/>
            <person name="Chung M."/>
            <person name="Chen C."/>
            <person name="Shaw J."/>
            <person name="Wu H."/>
            <person name="Hsiao K."/>
            <person name="Chao Y."/>
            <person name="Chu M."/>
            <person name="Cheng C."/>
            <person name="Hour A."/>
            <person name="Lee P."/>
            <person name="Lin S."/>
            <person name="Lin Y."/>
            <person name="Liou J."/>
            <person name="Liu S."/>
            <person name="Hsing Y."/>
            <person name="Raghuvanshi S."/>
            <person name="Mohanty A."/>
            <person name="Bharti A.K."/>
            <person name="Gaur A."/>
            <person name="Gupta V."/>
            <person name="Kumar D."/>
            <person name="Ravi V."/>
            <person name="Vij S."/>
            <person name="Kapur A."/>
            <person name="Khurana P."/>
            <person name="Khurana P."/>
            <person name="Khurana J.P."/>
            <person name="Tyagi A.K."/>
            <person name="Gaikwad K."/>
            <person name="Singh A."/>
            <person name="Dalal V."/>
            <person name="Srivastava S."/>
            <person name="Dixit A."/>
            <person name="Pal A.K."/>
            <person name="Ghazi I.A."/>
            <person name="Yadav M."/>
            <person name="Pandit A."/>
            <person name="Bhargava A."/>
            <person name="Sureshbabu K."/>
            <person name="Batra K."/>
            <person name="Sharma T.R."/>
            <person name="Mohapatra T."/>
            <person name="Singh N.K."/>
            <person name="Messing J."/>
            <person name="Nelson A.B."/>
            <person name="Fuks G."/>
            <person name="Kavchok S."/>
            <person name="Keizer G."/>
            <person name="Linton E."/>
            <person name="Llaca V."/>
            <person name="Song R."/>
            <person name="Tanyolac B."/>
            <person name="Young S."/>
            <person name="Ho-Il K."/>
            <person name="Hahn J.H."/>
            <person name="Sangsakoo G."/>
            <person name="Vanavichit A."/>
            <person name="de Mattos Luiz.A.T."/>
            <person name="Zimmer P.D."/>
            <person name="Malone G."/>
            <person name="Dellagostin O."/>
            <person name="de Oliveira A.C."/>
            <person name="Bevan M."/>
            <person name="Bancroft I."/>
            <person name="Minx P."/>
            <person name="Cordum H."/>
            <person name="Wilson R."/>
            <person name="Cheng Z."/>
            <person name="Jin W."/>
            <person name="Jiang J."/>
            <person name="Leong S.A."/>
            <person name="Iwama H."/>
            <person name="Gojobori T."/>
            <person name="Itoh T."/>
            <person name="Niimura Y."/>
            <person name="Fujii Y."/>
            <person name="Habara T."/>
            <person name="Sakai H."/>
            <person name="Sato Y."/>
            <person name="Wilson G."/>
            <person name="Kumar K."/>
            <person name="McCouch S."/>
            <person name="Juretic N."/>
            <person name="Hoen D."/>
            <person name="Wright S."/>
            <person name="Bruskiewich R."/>
            <person name="Bureau T."/>
            <person name="Miyao A."/>
            <person name="Hirochika H."/>
            <person name="Nishikawa T."/>
            <person name="Kadowaki K."/>
            <person name="Sugiura M."/>
            <person name="Burr B."/>
            <person name="Sasaki T."/>
        </authorList>
    </citation>
    <scope>NUCLEOTIDE SEQUENCE [LARGE SCALE GENOMIC DNA]</scope>
    <source>
        <strain evidence="4">cv. Nipponbare</strain>
    </source>
</reference>
<accession>Q6Z5D0</accession>
<dbReference type="Pfam" id="PF12274">
    <property type="entry name" value="DUF3615"/>
    <property type="match status" value="1"/>
</dbReference>
<feature type="compositionally biased region" description="Basic residues" evidence="1">
    <location>
        <begin position="399"/>
        <end position="418"/>
    </location>
</feature>
<feature type="compositionally biased region" description="Low complexity" evidence="1">
    <location>
        <begin position="380"/>
        <end position="398"/>
    </location>
</feature>
<evidence type="ECO:0000313" key="4">
    <source>
        <dbReference type="Proteomes" id="UP000000763"/>
    </source>
</evidence>
<evidence type="ECO:0000259" key="2">
    <source>
        <dbReference type="Pfam" id="PF12274"/>
    </source>
</evidence>
<protein>
    <recommendedName>
        <fullName evidence="2">DUF3615 domain-containing protein</fullName>
    </recommendedName>
</protein>
<organism evidence="3 4">
    <name type="scientific">Oryza sativa subsp. japonica</name>
    <name type="common">Rice</name>
    <dbReference type="NCBI Taxonomy" id="39947"/>
    <lineage>
        <taxon>Eukaryota</taxon>
        <taxon>Viridiplantae</taxon>
        <taxon>Streptophyta</taxon>
        <taxon>Embryophyta</taxon>
        <taxon>Tracheophyta</taxon>
        <taxon>Spermatophyta</taxon>
        <taxon>Magnoliopsida</taxon>
        <taxon>Liliopsida</taxon>
        <taxon>Poales</taxon>
        <taxon>Poaceae</taxon>
        <taxon>BOP clade</taxon>
        <taxon>Oryzoideae</taxon>
        <taxon>Oryzeae</taxon>
        <taxon>Oryzinae</taxon>
        <taxon>Oryza</taxon>
        <taxon>Oryza sativa</taxon>
    </lineage>
</organism>
<dbReference type="Proteomes" id="UP000000763">
    <property type="component" value="Chromosome 8"/>
</dbReference>
<name>Q6Z5D0_ORYSJ</name>
<dbReference type="PANTHER" id="PTHR33326">
    <property type="entry name" value="OS05G0543800 PROTEIN"/>
    <property type="match status" value="1"/>
</dbReference>
<gene>
    <name evidence="3" type="primary">B1142B04.21</name>
</gene>
<feature type="domain" description="DUF3615" evidence="2">
    <location>
        <begin position="46"/>
        <end position="150"/>
    </location>
</feature>
<sequence>MGPDDNVSTMDKVIRRCLYWPDGRIKRHTKSSSTRAANKRMHQFIQALVDKYNDDHNLLGDLALKLKDVLHYQPICENHIWYYHLNFTAKTKEADGLDSTSDNLFFVEVKRMGIGNYEEMLVSCFCMVNPDNGKPCKGCTNNGTVDMKHPDTDEYFAGHLDAYLPFGCFGKWSDSNDDDKYVKAREAKLRHMYESCKKTRSLASRTAPAFHIRDSTPHQPILLLSEDRGAKLSHRFLVRIVSFRRVNPHHLDAWEGRGRKETEEMSSSLRLGREQVAPAGLVTILRSSGQLDDRRFDLEVADDLICCMREPSSSRAKRTGRPPSSCTLCRRSVAHVAARIQLSGQDAPPPELFIVLAQSRPPERGEGEALRRGGGRGSRLRPTSIRSPTSSTRSPAPTSRRRHHRRQIAQARWRRHPRLLAPTRRGAVVCGFPFAALAA</sequence>
<dbReference type="PANTHER" id="PTHR33326:SF4">
    <property type="entry name" value="OS08G0495300 PROTEIN"/>
    <property type="match status" value="1"/>
</dbReference>
<feature type="region of interest" description="Disordered" evidence="1">
    <location>
        <begin position="358"/>
        <end position="418"/>
    </location>
</feature>
<proteinExistence type="predicted"/>
<reference evidence="4" key="2">
    <citation type="journal article" date="2008" name="Nucleic Acids Res.">
        <title>The rice annotation project database (RAP-DB): 2008 update.</title>
        <authorList>
            <consortium name="The rice annotation project (RAP)"/>
        </authorList>
    </citation>
    <scope>GENOME REANNOTATION</scope>
    <source>
        <strain evidence="4">cv. Nipponbare</strain>
    </source>
</reference>
<dbReference type="AlphaFoldDB" id="Q6Z5D0"/>
<dbReference type="EMBL" id="AP005148">
    <property type="protein sequence ID" value="BAD10117.1"/>
    <property type="molecule type" value="Genomic_DNA"/>
</dbReference>
<feature type="compositionally biased region" description="Basic and acidic residues" evidence="1">
    <location>
        <begin position="361"/>
        <end position="371"/>
    </location>
</feature>